<keyword evidence="3" id="KW-1185">Reference proteome</keyword>
<accession>A0AAE3IP92</accession>
<dbReference type="AlphaFoldDB" id="A0AAE3IP92"/>
<comment type="caution">
    <text evidence="2">The sequence shown here is derived from an EMBL/GenBank/DDBJ whole genome shotgun (WGS) entry which is preliminary data.</text>
</comment>
<dbReference type="SMART" id="SM00260">
    <property type="entry name" value="CheW"/>
    <property type="match status" value="1"/>
</dbReference>
<evidence type="ECO:0000313" key="3">
    <source>
        <dbReference type="Proteomes" id="UP001209318"/>
    </source>
</evidence>
<dbReference type="RefSeq" id="WP_263071217.1">
    <property type="nucleotide sequence ID" value="NZ_JAOUSF010000001.1"/>
</dbReference>
<organism evidence="2 3">
    <name type="scientific">Perspicuibacillus lycopersici</name>
    <dbReference type="NCBI Taxonomy" id="1325689"/>
    <lineage>
        <taxon>Bacteria</taxon>
        <taxon>Bacillati</taxon>
        <taxon>Bacillota</taxon>
        <taxon>Bacilli</taxon>
        <taxon>Bacillales</taxon>
        <taxon>Bacillaceae</taxon>
        <taxon>Perspicuibacillus</taxon>
    </lineage>
</organism>
<evidence type="ECO:0000259" key="1">
    <source>
        <dbReference type="PROSITE" id="PS50851"/>
    </source>
</evidence>
<dbReference type="InterPro" id="IPR039315">
    <property type="entry name" value="CheW"/>
</dbReference>
<dbReference type="Pfam" id="PF01584">
    <property type="entry name" value="CheW"/>
    <property type="match status" value="1"/>
</dbReference>
<dbReference type="InterPro" id="IPR036061">
    <property type="entry name" value="CheW-like_dom_sf"/>
</dbReference>
<dbReference type="PROSITE" id="PS50851">
    <property type="entry name" value="CHEW"/>
    <property type="match status" value="1"/>
</dbReference>
<gene>
    <name evidence="2" type="ORF">OEV98_00740</name>
</gene>
<dbReference type="Proteomes" id="UP001209318">
    <property type="component" value="Unassembled WGS sequence"/>
</dbReference>
<dbReference type="GO" id="GO:0006935">
    <property type="term" value="P:chemotaxis"/>
    <property type="evidence" value="ECO:0007669"/>
    <property type="project" value="InterPro"/>
</dbReference>
<dbReference type="SUPFAM" id="SSF50341">
    <property type="entry name" value="CheW-like"/>
    <property type="match status" value="1"/>
</dbReference>
<dbReference type="PANTHER" id="PTHR22617">
    <property type="entry name" value="CHEMOTAXIS SENSOR HISTIDINE KINASE-RELATED"/>
    <property type="match status" value="1"/>
</dbReference>
<dbReference type="Gene3D" id="2.30.30.40">
    <property type="entry name" value="SH3 Domains"/>
    <property type="match status" value="1"/>
</dbReference>
<dbReference type="EMBL" id="JAOUSF010000001">
    <property type="protein sequence ID" value="MCU9612083.1"/>
    <property type="molecule type" value="Genomic_DNA"/>
</dbReference>
<dbReference type="GO" id="GO:0007165">
    <property type="term" value="P:signal transduction"/>
    <property type="evidence" value="ECO:0007669"/>
    <property type="project" value="InterPro"/>
</dbReference>
<dbReference type="Gene3D" id="2.40.50.180">
    <property type="entry name" value="CheA-289, Domain 4"/>
    <property type="match status" value="1"/>
</dbReference>
<sequence length="146" mass="16795">MTVQALDQERKIITFVLDQKLYALDVKYVKSIERMLPMTRVPHVPAYIKGVINLRGVIIPIADLRTQLHLDEISYSETTRVIIISTNDKEVGFIVDEAMDIIDIAPQDIESNTSTYNTEQHNFFEGVIKKNDQLMVLLDIEKLLTY</sequence>
<proteinExistence type="predicted"/>
<dbReference type="PANTHER" id="PTHR22617:SF23">
    <property type="entry name" value="CHEMOTAXIS PROTEIN CHEW"/>
    <property type="match status" value="1"/>
</dbReference>
<dbReference type="GO" id="GO:0005829">
    <property type="term" value="C:cytosol"/>
    <property type="evidence" value="ECO:0007669"/>
    <property type="project" value="TreeGrafter"/>
</dbReference>
<protein>
    <submittedName>
        <fullName evidence="2">Chemotaxis protein CheW</fullName>
    </submittedName>
</protein>
<feature type="domain" description="CheW-like" evidence="1">
    <location>
        <begin position="9"/>
        <end position="146"/>
    </location>
</feature>
<dbReference type="InterPro" id="IPR002545">
    <property type="entry name" value="CheW-lke_dom"/>
</dbReference>
<evidence type="ECO:0000313" key="2">
    <source>
        <dbReference type="EMBL" id="MCU9612083.1"/>
    </source>
</evidence>
<name>A0AAE3IP92_9BACI</name>
<reference evidence="2" key="1">
    <citation type="submission" date="2022-10" db="EMBL/GenBank/DDBJ databases">
        <title>Description of Fervidibacillus gen. nov. in the family Fervidibacillaceae fam. nov. with two species, Fervidibacillus albus sp. nov., and Fervidibacillus halotolerans sp. nov., isolated from tidal flat sediments.</title>
        <authorList>
            <person name="Kwon K.K."/>
            <person name="Yang S.-H."/>
        </authorList>
    </citation>
    <scope>NUCLEOTIDE SEQUENCE</scope>
    <source>
        <strain evidence="2">JCM 19140</strain>
    </source>
</reference>